<dbReference type="AlphaFoldDB" id="A0AAF0TV75"/>
<protein>
    <submittedName>
        <fullName evidence="1">Uncharacterized protein</fullName>
    </submittedName>
</protein>
<gene>
    <name evidence="1" type="ORF">MTR67_026859</name>
</gene>
<evidence type="ECO:0000313" key="2">
    <source>
        <dbReference type="Proteomes" id="UP001234989"/>
    </source>
</evidence>
<dbReference type="Proteomes" id="UP001234989">
    <property type="component" value="Chromosome 6"/>
</dbReference>
<proteinExistence type="predicted"/>
<accession>A0AAF0TV75</accession>
<organism evidence="1 2">
    <name type="scientific">Solanum verrucosum</name>
    <dbReference type="NCBI Taxonomy" id="315347"/>
    <lineage>
        <taxon>Eukaryota</taxon>
        <taxon>Viridiplantae</taxon>
        <taxon>Streptophyta</taxon>
        <taxon>Embryophyta</taxon>
        <taxon>Tracheophyta</taxon>
        <taxon>Spermatophyta</taxon>
        <taxon>Magnoliopsida</taxon>
        <taxon>eudicotyledons</taxon>
        <taxon>Gunneridae</taxon>
        <taxon>Pentapetalae</taxon>
        <taxon>asterids</taxon>
        <taxon>lamiids</taxon>
        <taxon>Solanales</taxon>
        <taxon>Solanaceae</taxon>
        <taxon>Solanoideae</taxon>
        <taxon>Solaneae</taxon>
        <taxon>Solanum</taxon>
    </lineage>
</organism>
<sequence length="113" mass="13054">MSVLYHPENANVVIDALSRLSLGSVARVEDDKKKLVRNIHRLARLGVLLVEYIEGGVVVHKGSKLYFVLDVKAKQYHEPILIHLKMLVSEKVTEAHSFWYYIHPRATNMYRDL</sequence>
<dbReference type="EMBL" id="CP133617">
    <property type="protein sequence ID" value="WMV33474.1"/>
    <property type="molecule type" value="Genomic_DNA"/>
</dbReference>
<keyword evidence="2" id="KW-1185">Reference proteome</keyword>
<name>A0AAF0TV75_SOLVR</name>
<evidence type="ECO:0000313" key="1">
    <source>
        <dbReference type="EMBL" id="WMV33474.1"/>
    </source>
</evidence>
<reference evidence="1" key="1">
    <citation type="submission" date="2023-08" db="EMBL/GenBank/DDBJ databases">
        <title>A de novo genome assembly of Solanum verrucosum Schlechtendal, a Mexican diploid species geographically isolated from the other diploid A-genome species in potato relatives.</title>
        <authorList>
            <person name="Hosaka K."/>
        </authorList>
    </citation>
    <scope>NUCLEOTIDE SEQUENCE</scope>
    <source>
        <tissue evidence="1">Young leaves</tissue>
    </source>
</reference>